<dbReference type="Proteomes" id="UP000011910">
    <property type="component" value="Unassembled WGS sequence"/>
</dbReference>
<proteinExistence type="predicted"/>
<reference evidence="3 4" key="1">
    <citation type="journal article" date="2013" name="Genome Announc.">
        <title>Draft Genome Sequence of Cesiribacter andamanensis Strain AMV16T, Isolated from a Soil Sample from a Mud Volcano in the Andaman Islands, India.</title>
        <authorList>
            <person name="Shivaji S."/>
            <person name="Ara S."/>
            <person name="Begum Z."/>
            <person name="Srinivas T.N."/>
            <person name="Singh A."/>
            <person name="Kumar Pinnaka A."/>
        </authorList>
    </citation>
    <scope>NUCLEOTIDE SEQUENCE [LARGE SCALE GENOMIC DNA]</scope>
    <source>
        <strain evidence="3 4">AMV16</strain>
    </source>
</reference>
<dbReference type="AlphaFoldDB" id="M7NVT4"/>
<evidence type="ECO:0000313" key="3">
    <source>
        <dbReference type="EMBL" id="EMR02584.1"/>
    </source>
</evidence>
<dbReference type="PANTHER" id="PTHR38030">
    <property type="entry name" value="PROTOPORPHYRINOGEN IX DEHYDROGENASE [MENAQUINONE]"/>
    <property type="match status" value="1"/>
</dbReference>
<dbReference type="InterPro" id="IPR026816">
    <property type="entry name" value="Flavodoxin_dom"/>
</dbReference>
<dbReference type="RefSeq" id="WP_009195683.1">
    <property type="nucleotide sequence ID" value="NZ_AODQ01000053.1"/>
</dbReference>
<protein>
    <submittedName>
        <fullName evidence="3">Protoporphyrinogen oxidase</fullName>
    </submittedName>
</protein>
<dbReference type="PROSITE" id="PS00201">
    <property type="entry name" value="FLAVODOXIN"/>
    <property type="match status" value="1"/>
</dbReference>
<dbReference type="InterPro" id="IPR052200">
    <property type="entry name" value="Protoporphyrinogen_IX_DH"/>
</dbReference>
<evidence type="ECO:0000313" key="4">
    <source>
        <dbReference type="Proteomes" id="UP000011910"/>
    </source>
</evidence>
<name>M7NVT4_9BACT</name>
<evidence type="ECO:0000256" key="1">
    <source>
        <dbReference type="ARBA" id="ARBA00001917"/>
    </source>
</evidence>
<comment type="caution">
    <text evidence="3">The sequence shown here is derived from an EMBL/GenBank/DDBJ whole genome shotgun (WGS) entry which is preliminary data.</text>
</comment>
<dbReference type="GO" id="GO:0006783">
    <property type="term" value="P:heme biosynthetic process"/>
    <property type="evidence" value="ECO:0007669"/>
    <property type="project" value="TreeGrafter"/>
</dbReference>
<dbReference type="eggNOG" id="COG4635">
    <property type="taxonomic scope" value="Bacteria"/>
</dbReference>
<keyword evidence="4" id="KW-1185">Reference proteome</keyword>
<organism evidence="3 4">
    <name type="scientific">Cesiribacter andamanensis AMV16</name>
    <dbReference type="NCBI Taxonomy" id="1279009"/>
    <lineage>
        <taxon>Bacteria</taxon>
        <taxon>Pseudomonadati</taxon>
        <taxon>Bacteroidota</taxon>
        <taxon>Cytophagia</taxon>
        <taxon>Cytophagales</taxon>
        <taxon>Cesiribacteraceae</taxon>
        <taxon>Cesiribacter</taxon>
    </lineage>
</organism>
<dbReference type="OrthoDB" id="2146857at2"/>
<comment type="cofactor">
    <cofactor evidence="1">
        <name>FMN</name>
        <dbReference type="ChEBI" id="CHEBI:58210"/>
    </cofactor>
</comment>
<dbReference type="EMBL" id="AODQ01000053">
    <property type="protein sequence ID" value="EMR02584.1"/>
    <property type="molecule type" value="Genomic_DNA"/>
</dbReference>
<accession>M7NVT4</accession>
<dbReference type="Pfam" id="PF12724">
    <property type="entry name" value="Flavodoxin_5"/>
    <property type="match status" value="1"/>
</dbReference>
<sequence>MTTAILYTSSQGTTEKVAHLLAKKLAPLQPLVLDLRTNPSPDLTQFDLILIGGSIHIGQMNRRVRHLCHDHLQELLQKKIGLFMCCLERSLAKEQFERAFPAELIAHSQATACVGGELIPRRMSLWQKLLLKVRGEKLVFRSELDHAAINGFAESMLQANTQQQTLHPLKQGI</sequence>
<gene>
    <name evidence="3" type="ORF">ADICEAN_02290</name>
</gene>
<dbReference type="InterPro" id="IPR029039">
    <property type="entry name" value="Flavoprotein-like_sf"/>
</dbReference>
<dbReference type="GO" id="GO:0009055">
    <property type="term" value="F:electron transfer activity"/>
    <property type="evidence" value="ECO:0007669"/>
    <property type="project" value="InterPro"/>
</dbReference>
<dbReference type="SUPFAM" id="SSF52218">
    <property type="entry name" value="Flavoproteins"/>
    <property type="match status" value="1"/>
</dbReference>
<feature type="domain" description="Flavodoxin" evidence="2">
    <location>
        <begin position="5"/>
        <end position="132"/>
    </location>
</feature>
<dbReference type="PANTHER" id="PTHR38030:SF2">
    <property type="entry name" value="PROTOPORPHYRINOGEN IX DEHYDROGENASE [QUINONE]"/>
    <property type="match status" value="1"/>
</dbReference>
<dbReference type="InterPro" id="IPR001226">
    <property type="entry name" value="Flavodoxin_CS"/>
</dbReference>
<dbReference type="STRING" id="1279009.ADICEAN_02290"/>
<evidence type="ECO:0000259" key="2">
    <source>
        <dbReference type="Pfam" id="PF12724"/>
    </source>
</evidence>
<dbReference type="Gene3D" id="3.40.50.360">
    <property type="match status" value="1"/>
</dbReference>
<dbReference type="GO" id="GO:0070819">
    <property type="term" value="F:menaquinone-dependent protoporphyrinogen oxidase activity"/>
    <property type="evidence" value="ECO:0007669"/>
    <property type="project" value="TreeGrafter"/>
</dbReference>
<dbReference type="GO" id="GO:0010181">
    <property type="term" value="F:FMN binding"/>
    <property type="evidence" value="ECO:0007669"/>
    <property type="project" value="InterPro"/>
</dbReference>